<dbReference type="Proteomes" id="UP000236488">
    <property type="component" value="Unassembled WGS sequence"/>
</dbReference>
<comment type="caution">
    <text evidence="6">The sequence shown here is derived from an EMBL/GenBank/DDBJ whole genome shotgun (WGS) entry which is preliminary data.</text>
</comment>
<dbReference type="EMBL" id="PPEL01000082">
    <property type="protein sequence ID" value="PNV64600.1"/>
    <property type="molecule type" value="Genomic_DNA"/>
</dbReference>
<evidence type="ECO:0000256" key="3">
    <source>
        <dbReference type="ARBA" id="ARBA00022741"/>
    </source>
</evidence>
<accession>A0A2K2U351</accession>
<gene>
    <name evidence="6" type="ORF">C2L80_11120</name>
</gene>
<dbReference type="Gene3D" id="3.40.50.300">
    <property type="entry name" value="P-loop containing nucleotide triphosphate hydrolases"/>
    <property type="match status" value="1"/>
</dbReference>
<feature type="non-terminal residue" evidence="6">
    <location>
        <position position="1"/>
    </location>
</feature>
<evidence type="ECO:0000256" key="1">
    <source>
        <dbReference type="ARBA" id="ARBA00005417"/>
    </source>
</evidence>
<organism evidence="6 7">
    <name type="scientific">Rubneribacter badeniensis</name>
    <dbReference type="NCBI Taxonomy" id="2070688"/>
    <lineage>
        <taxon>Bacteria</taxon>
        <taxon>Bacillati</taxon>
        <taxon>Actinomycetota</taxon>
        <taxon>Coriobacteriia</taxon>
        <taxon>Eggerthellales</taxon>
        <taxon>Eggerthellaceae</taxon>
        <taxon>Rubneribacter</taxon>
    </lineage>
</organism>
<dbReference type="PROSITE" id="PS50893">
    <property type="entry name" value="ABC_TRANSPORTER_2"/>
    <property type="match status" value="1"/>
</dbReference>
<dbReference type="RefSeq" id="WP_129589950.1">
    <property type="nucleotide sequence ID" value="NZ_PPEL01000082.1"/>
</dbReference>
<dbReference type="CDD" id="cd03226">
    <property type="entry name" value="ABC_cobalt_CbiO_domain2"/>
    <property type="match status" value="1"/>
</dbReference>
<evidence type="ECO:0000313" key="7">
    <source>
        <dbReference type="Proteomes" id="UP000236488"/>
    </source>
</evidence>
<evidence type="ECO:0000256" key="2">
    <source>
        <dbReference type="ARBA" id="ARBA00022448"/>
    </source>
</evidence>
<dbReference type="GO" id="GO:0005524">
    <property type="term" value="F:ATP binding"/>
    <property type="evidence" value="ECO:0007669"/>
    <property type="project" value="UniProtKB-KW"/>
</dbReference>
<dbReference type="PANTHER" id="PTHR43553">
    <property type="entry name" value="HEAVY METAL TRANSPORTER"/>
    <property type="match status" value="1"/>
</dbReference>
<dbReference type="GO" id="GO:0043190">
    <property type="term" value="C:ATP-binding cassette (ABC) transporter complex"/>
    <property type="evidence" value="ECO:0007669"/>
    <property type="project" value="TreeGrafter"/>
</dbReference>
<comment type="similarity">
    <text evidence="1">Belongs to the ABC transporter superfamily.</text>
</comment>
<feature type="domain" description="ABC transporter" evidence="5">
    <location>
        <begin position="23"/>
        <end position="227"/>
    </location>
</feature>
<proteinExistence type="inferred from homology"/>
<dbReference type="SUPFAM" id="SSF52540">
    <property type="entry name" value="P-loop containing nucleoside triphosphate hydrolases"/>
    <property type="match status" value="1"/>
</dbReference>
<evidence type="ECO:0000313" key="6">
    <source>
        <dbReference type="EMBL" id="PNV64600.1"/>
    </source>
</evidence>
<dbReference type="InterPro" id="IPR003593">
    <property type="entry name" value="AAA+_ATPase"/>
</dbReference>
<evidence type="ECO:0000259" key="5">
    <source>
        <dbReference type="PROSITE" id="PS50893"/>
    </source>
</evidence>
<reference evidence="6 7" key="1">
    <citation type="journal article" date="2018" name="Int. J. Syst. Evol. Microbiol.">
        <title>Rubneribacter badeniensis gen. nov., sp. nov. and Enteroscipio rubneri gen. nov., sp. nov., new members of the Eggerthellaceae isolated from human faeces.</title>
        <authorList>
            <person name="Danylec N."/>
            <person name="Gobl A."/>
            <person name="Stoll D.A."/>
            <person name="Hetzer B."/>
            <person name="Kulling S.E."/>
            <person name="Huch M."/>
        </authorList>
    </citation>
    <scope>NUCLEOTIDE SEQUENCE [LARGE SCALE GENOMIC DNA]</scope>
    <source>
        <strain evidence="6 7">ResAG-85</strain>
    </source>
</reference>
<dbReference type="Pfam" id="PF00005">
    <property type="entry name" value="ABC_tran"/>
    <property type="match status" value="1"/>
</dbReference>
<dbReference type="InterPro" id="IPR027417">
    <property type="entry name" value="P-loop_NTPase"/>
</dbReference>
<dbReference type="GO" id="GO:0042626">
    <property type="term" value="F:ATPase-coupled transmembrane transporter activity"/>
    <property type="evidence" value="ECO:0007669"/>
    <property type="project" value="TreeGrafter"/>
</dbReference>
<keyword evidence="3" id="KW-0547">Nucleotide-binding</keyword>
<evidence type="ECO:0000256" key="4">
    <source>
        <dbReference type="ARBA" id="ARBA00022840"/>
    </source>
</evidence>
<sequence>PHPPALPELEARLAARASAAPACEARGLVAEYERGRAVLDGCTMAFDAGSVTGITGPNGAGKSTLLSCLCGLKCERMGHVRFAGEVVPPRRRANRAFLVMQDPDYQLFRESVRAELSCAPRAPDAADTARIDELLARFDLADVADRHPATLSGGQKQRVVCAMAALSPADVLLFDEPTSGLDHAGMRRLARLMRELARDGRAVAVVSHDTEFLACACHRIVRLEPGR</sequence>
<dbReference type="InterPro" id="IPR050095">
    <property type="entry name" value="ECF_ABC_transporter_ATP-bd"/>
</dbReference>
<name>A0A2K2U351_9ACTN</name>
<dbReference type="GO" id="GO:0016887">
    <property type="term" value="F:ATP hydrolysis activity"/>
    <property type="evidence" value="ECO:0007669"/>
    <property type="project" value="InterPro"/>
</dbReference>
<keyword evidence="7" id="KW-1185">Reference proteome</keyword>
<dbReference type="PANTHER" id="PTHR43553:SF24">
    <property type="entry name" value="ENERGY-COUPLING FACTOR TRANSPORTER ATP-BINDING PROTEIN ECFA1"/>
    <property type="match status" value="1"/>
</dbReference>
<dbReference type="AlphaFoldDB" id="A0A2K2U351"/>
<dbReference type="InterPro" id="IPR003439">
    <property type="entry name" value="ABC_transporter-like_ATP-bd"/>
</dbReference>
<keyword evidence="4" id="KW-0067">ATP-binding</keyword>
<dbReference type="SMART" id="SM00382">
    <property type="entry name" value="AAA"/>
    <property type="match status" value="1"/>
</dbReference>
<protein>
    <submittedName>
        <fullName evidence="6">ABC transporter</fullName>
    </submittedName>
</protein>
<keyword evidence="2" id="KW-0813">Transport</keyword>